<dbReference type="GO" id="GO:0009279">
    <property type="term" value="C:cell outer membrane"/>
    <property type="evidence" value="ECO:0007669"/>
    <property type="project" value="UniProtKB-SubCell"/>
</dbReference>
<dbReference type="RefSeq" id="WP_070177663.1">
    <property type="nucleotide sequence ID" value="NZ_BMJR01000002.1"/>
</dbReference>
<evidence type="ECO:0000256" key="7">
    <source>
        <dbReference type="ARBA" id="ARBA00023237"/>
    </source>
</evidence>
<dbReference type="AlphaFoldDB" id="A0A1E8FBI2"/>
<feature type="domain" description="TonB-dependent receptor-like beta-barrel" evidence="11">
    <location>
        <begin position="252"/>
        <end position="825"/>
    </location>
</feature>
<dbReference type="InterPro" id="IPR039426">
    <property type="entry name" value="TonB-dep_rcpt-like"/>
</dbReference>
<feature type="domain" description="TonB-dependent receptor plug" evidence="12">
    <location>
        <begin position="57"/>
        <end position="176"/>
    </location>
</feature>
<keyword evidence="2 8" id="KW-0813">Transport</keyword>
<keyword evidence="7 8" id="KW-0998">Cell outer membrane</keyword>
<dbReference type="Pfam" id="PF07715">
    <property type="entry name" value="Plug"/>
    <property type="match status" value="1"/>
</dbReference>
<dbReference type="OrthoDB" id="9805434at2"/>
<keyword evidence="5 9" id="KW-0798">TonB box</keyword>
<evidence type="ECO:0000256" key="6">
    <source>
        <dbReference type="ARBA" id="ARBA00023136"/>
    </source>
</evidence>
<evidence type="ECO:0000256" key="3">
    <source>
        <dbReference type="ARBA" id="ARBA00022452"/>
    </source>
</evidence>
<keyword evidence="6 8" id="KW-0472">Membrane</keyword>
<dbReference type="EMBL" id="MJIC01000015">
    <property type="protein sequence ID" value="OFI33287.1"/>
    <property type="molecule type" value="Genomic_DNA"/>
</dbReference>
<proteinExistence type="inferred from homology"/>
<dbReference type="CDD" id="cd01347">
    <property type="entry name" value="ligand_gated_channel"/>
    <property type="match status" value="1"/>
</dbReference>
<accession>A0A1E8FBI2</accession>
<keyword evidence="10" id="KW-0732">Signal</keyword>
<keyword evidence="4 8" id="KW-0812">Transmembrane</keyword>
<dbReference type="Proteomes" id="UP000176037">
    <property type="component" value="Unassembled WGS sequence"/>
</dbReference>
<dbReference type="STRING" id="1856405.BFC17_03230"/>
<evidence type="ECO:0000256" key="9">
    <source>
        <dbReference type="RuleBase" id="RU003357"/>
    </source>
</evidence>
<evidence type="ECO:0000256" key="8">
    <source>
        <dbReference type="PROSITE-ProRule" id="PRU01360"/>
    </source>
</evidence>
<dbReference type="Gene3D" id="2.40.170.20">
    <property type="entry name" value="TonB-dependent receptor, beta-barrel domain"/>
    <property type="match status" value="1"/>
</dbReference>
<keyword evidence="3 8" id="KW-1134">Transmembrane beta strand</keyword>
<dbReference type="PANTHER" id="PTHR47234:SF3">
    <property type="entry name" value="SECRETIN_TONB SHORT N-TERMINAL DOMAIN-CONTAINING PROTEIN"/>
    <property type="match status" value="1"/>
</dbReference>
<dbReference type="InterPro" id="IPR000531">
    <property type="entry name" value="Beta-barrel_TonB"/>
</dbReference>
<evidence type="ECO:0008006" key="15">
    <source>
        <dbReference type="Google" id="ProtNLM"/>
    </source>
</evidence>
<reference evidence="13 14" key="1">
    <citation type="submission" date="2016-09" db="EMBL/GenBank/DDBJ databases">
        <title>Alteromonas lipolytica, a new species isolated from sea water.</title>
        <authorList>
            <person name="Wu Y.-H."/>
            <person name="Cheng H."/>
            <person name="Xu X.-W."/>
        </authorList>
    </citation>
    <scope>NUCLEOTIDE SEQUENCE [LARGE SCALE GENOMIC DNA]</scope>
    <source>
        <strain evidence="13 14">JW12</strain>
    </source>
</reference>
<comment type="caution">
    <text evidence="13">The sequence shown here is derived from an EMBL/GenBank/DDBJ whole genome shotgun (WGS) entry which is preliminary data.</text>
</comment>
<comment type="similarity">
    <text evidence="8 9">Belongs to the TonB-dependent receptor family.</text>
</comment>
<dbReference type="SUPFAM" id="SSF56935">
    <property type="entry name" value="Porins"/>
    <property type="match status" value="1"/>
</dbReference>
<dbReference type="InterPro" id="IPR037066">
    <property type="entry name" value="Plug_dom_sf"/>
</dbReference>
<protein>
    <recommendedName>
        <fullName evidence="15">Ligand-gated channel</fullName>
    </recommendedName>
</protein>
<gene>
    <name evidence="13" type="ORF">BFC17_03230</name>
</gene>
<dbReference type="Pfam" id="PF00593">
    <property type="entry name" value="TonB_dep_Rec_b-barrel"/>
    <property type="match status" value="1"/>
</dbReference>
<evidence type="ECO:0000256" key="2">
    <source>
        <dbReference type="ARBA" id="ARBA00022448"/>
    </source>
</evidence>
<evidence type="ECO:0000256" key="5">
    <source>
        <dbReference type="ARBA" id="ARBA00023077"/>
    </source>
</evidence>
<dbReference type="PROSITE" id="PS52016">
    <property type="entry name" value="TONB_DEPENDENT_REC_3"/>
    <property type="match status" value="1"/>
</dbReference>
<evidence type="ECO:0000256" key="1">
    <source>
        <dbReference type="ARBA" id="ARBA00004571"/>
    </source>
</evidence>
<name>A0A1E8FBI2_9ALTE</name>
<evidence type="ECO:0000256" key="4">
    <source>
        <dbReference type="ARBA" id="ARBA00022692"/>
    </source>
</evidence>
<evidence type="ECO:0000313" key="14">
    <source>
        <dbReference type="Proteomes" id="UP000176037"/>
    </source>
</evidence>
<dbReference type="InterPro" id="IPR036942">
    <property type="entry name" value="Beta-barrel_TonB_sf"/>
</dbReference>
<dbReference type="Gene3D" id="2.170.130.10">
    <property type="entry name" value="TonB-dependent receptor, plug domain"/>
    <property type="match status" value="1"/>
</dbReference>
<keyword evidence="14" id="KW-1185">Reference proteome</keyword>
<comment type="subcellular location">
    <subcellularLocation>
        <location evidence="1 8">Cell outer membrane</location>
        <topology evidence="1 8">Multi-pass membrane protein</topology>
    </subcellularLocation>
</comment>
<evidence type="ECO:0000256" key="10">
    <source>
        <dbReference type="SAM" id="SignalP"/>
    </source>
</evidence>
<evidence type="ECO:0000259" key="11">
    <source>
        <dbReference type="Pfam" id="PF00593"/>
    </source>
</evidence>
<dbReference type="PANTHER" id="PTHR47234">
    <property type="match status" value="1"/>
</dbReference>
<evidence type="ECO:0000259" key="12">
    <source>
        <dbReference type="Pfam" id="PF07715"/>
    </source>
</evidence>
<feature type="chain" id="PRO_5009214196" description="Ligand-gated channel" evidence="10">
    <location>
        <begin position="29"/>
        <end position="873"/>
    </location>
</feature>
<dbReference type="InterPro" id="IPR012910">
    <property type="entry name" value="Plug_dom"/>
</dbReference>
<feature type="signal peptide" evidence="10">
    <location>
        <begin position="1"/>
        <end position="28"/>
    </location>
</feature>
<evidence type="ECO:0000313" key="13">
    <source>
        <dbReference type="EMBL" id="OFI33287.1"/>
    </source>
</evidence>
<sequence>MKAFSWNKVTSAIVLGLPMLVGANYVSAQETGPEASDEETEQITVIGSRRPGRTVIESNVPIDLISADDLQKGGFNDINRQMQNVVPSFNFYQPSLVDGTEHIKPASLRGLAPDQTLVLVNGRRFHSSALLNINGSAGRGSVSVDLNSIPSSAIKRVEILRDGAAAQYGSDAIAGVINIVTKDASEGGSISVSGGYYDTTLDGLPEMTGVQTDANGVVVPNGSNRVAGIYGDDISRRDGENYNIAGNIGFALGDDGFLNLTAEYNHANRTNRGGMDDGDTYPMLEDGSFDPREITTNRDRFRVGAPETESSTILANAGYSLGNGVELYSTATFQDRKSVSGAFFREAGDEGFLIQEIYPDGFGPRMHADISDWSFLAGVRGVAGEWDYNASVVTGYNSVEYTNKNTANVTYLLDTPTEFYGGELKYGQTGVNLDFSRFIDLGDMFSDVSFAWGLEYRQEVFEINAGDEEAYTNRQSLDEDGNPIFDANGNPVYPTSALFAQGSLYFSEAGEVDEDRDSYSIYAEFDIDITEDLNTTLAARFEDYSDFGSTSNFKVAARYSFTDDFSVRGSVSTGFRAPSLQQQFYTSVTTNFVGGEAFDIGTMPATSPAAQALGGGQLQAEESINYSIGFTWTPIQNLNVTVDAYRIEIDDRIVLSETLGNDDSESAIVEQIFAENNIEGVAAARFFINGVDSETQGIDITTSYNFEAFSGDLRLSAGLNFNDTEVSDVIATVGPASLFEPSSLFARRERARLENAAPETKGNFSAIWSKDALNVTLRANYYGDVTQPGTTTAGDVTIDSAVIIDAEFGYALTDDLNISAGVNNLFDKYPESGVERAGGVENAGQFDFISAYPGFSPYGFQGRYLFAKAVYTF</sequence>
<organism evidence="13 14">
    <name type="scientific">Alteromonas lipolytica</name>
    <dbReference type="NCBI Taxonomy" id="1856405"/>
    <lineage>
        <taxon>Bacteria</taxon>
        <taxon>Pseudomonadati</taxon>
        <taxon>Pseudomonadota</taxon>
        <taxon>Gammaproteobacteria</taxon>
        <taxon>Alteromonadales</taxon>
        <taxon>Alteromonadaceae</taxon>
        <taxon>Alteromonas/Salinimonas group</taxon>
        <taxon>Alteromonas</taxon>
    </lineage>
</organism>